<evidence type="ECO:0000256" key="1">
    <source>
        <dbReference type="SAM" id="MobiDB-lite"/>
    </source>
</evidence>
<feature type="region of interest" description="Disordered" evidence="1">
    <location>
        <begin position="42"/>
        <end position="66"/>
    </location>
</feature>
<gene>
    <name evidence="2" type="ORF">HHUSO_G37044</name>
</gene>
<name>A0ABR0Y071_HUSHU</name>
<organism evidence="2 3">
    <name type="scientific">Huso huso</name>
    <name type="common">Beluga</name>
    <name type="synonym">Acipenser huso</name>
    <dbReference type="NCBI Taxonomy" id="61971"/>
    <lineage>
        <taxon>Eukaryota</taxon>
        <taxon>Metazoa</taxon>
        <taxon>Chordata</taxon>
        <taxon>Craniata</taxon>
        <taxon>Vertebrata</taxon>
        <taxon>Euteleostomi</taxon>
        <taxon>Actinopterygii</taxon>
        <taxon>Chondrostei</taxon>
        <taxon>Acipenseriformes</taxon>
        <taxon>Acipenseridae</taxon>
        <taxon>Huso</taxon>
    </lineage>
</organism>
<evidence type="ECO:0000313" key="3">
    <source>
        <dbReference type="Proteomes" id="UP001369086"/>
    </source>
</evidence>
<evidence type="ECO:0000313" key="2">
    <source>
        <dbReference type="EMBL" id="KAK6455348.1"/>
    </source>
</evidence>
<comment type="caution">
    <text evidence="2">The sequence shown here is derived from an EMBL/GenBank/DDBJ whole genome shotgun (WGS) entry which is preliminary data.</text>
</comment>
<proteinExistence type="predicted"/>
<dbReference type="EMBL" id="JAHFZB010001082">
    <property type="protein sequence ID" value="KAK6455348.1"/>
    <property type="molecule type" value="Genomic_DNA"/>
</dbReference>
<dbReference type="Proteomes" id="UP001369086">
    <property type="component" value="Unassembled WGS sequence"/>
</dbReference>
<reference evidence="2 3" key="1">
    <citation type="submission" date="2021-05" db="EMBL/GenBank/DDBJ databases">
        <authorList>
            <person name="Zahm M."/>
            <person name="Klopp C."/>
            <person name="Cabau C."/>
            <person name="Kuhl H."/>
            <person name="Suciu R."/>
            <person name="Ciorpac M."/>
            <person name="Holostenco D."/>
            <person name="Gessner J."/>
            <person name="Wuertz S."/>
            <person name="Hohne C."/>
            <person name="Stock M."/>
            <person name="Gislard M."/>
            <person name="Lluch J."/>
            <person name="Milhes M."/>
            <person name="Lampietro C."/>
            <person name="Lopez Roques C."/>
            <person name="Donnadieu C."/>
            <person name="Du K."/>
            <person name="Schartl M."/>
            <person name="Guiguen Y."/>
        </authorList>
    </citation>
    <scope>NUCLEOTIDE SEQUENCE [LARGE SCALE GENOMIC DNA]</scope>
    <source>
        <strain evidence="2">Hh-F2</strain>
        <tissue evidence="2">Blood</tissue>
    </source>
</reference>
<keyword evidence="3" id="KW-1185">Reference proteome</keyword>
<sequence>MEHMLSDLQCNFQEEIKLYTNECTKHTKGLVNEMVKKIDAKKKKLKKRQEKGENVSKILCSRSMMP</sequence>
<accession>A0ABR0Y071</accession>
<protein>
    <submittedName>
        <fullName evidence="2">Ellis-van Creveld syndrome protein</fullName>
    </submittedName>
</protein>
<feature type="non-terminal residue" evidence="2">
    <location>
        <position position="66"/>
    </location>
</feature>